<dbReference type="Proteomes" id="UP001280121">
    <property type="component" value="Unassembled WGS sequence"/>
</dbReference>
<protein>
    <recommendedName>
        <fullName evidence="3">Transposase</fullName>
    </recommendedName>
</protein>
<organism evidence="1 2">
    <name type="scientific">Dipteronia dyeriana</name>
    <dbReference type="NCBI Taxonomy" id="168575"/>
    <lineage>
        <taxon>Eukaryota</taxon>
        <taxon>Viridiplantae</taxon>
        <taxon>Streptophyta</taxon>
        <taxon>Embryophyta</taxon>
        <taxon>Tracheophyta</taxon>
        <taxon>Spermatophyta</taxon>
        <taxon>Magnoliopsida</taxon>
        <taxon>eudicotyledons</taxon>
        <taxon>Gunneridae</taxon>
        <taxon>Pentapetalae</taxon>
        <taxon>rosids</taxon>
        <taxon>malvids</taxon>
        <taxon>Sapindales</taxon>
        <taxon>Sapindaceae</taxon>
        <taxon>Hippocastanoideae</taxon>
        <taxon>Acereae</taxon>
        <taxon>Dipteronia</taxon>
    </lineage>
</organism>
<dbReference type="PANTHER" id="PTHR47150:SF6">
    <property type="entry name" value="OS01G0872900 PROTEIN"/>
    <property type="match status" value="1"/>
</dbReference>
<dbReference type="InterPro" id="IPR006912">
    <property type="entry name" value="Harbinger_derived_prot"/>
</dbReference>
<name>A0AAD9XL35_9ROSI</name>
<evidence type="ECO:0008006" key="3">
    <source>
        <dbReference type="Google" id="ProtNLM"/>
    </source>
</evidence>
<reference evidence="1" key="1">
    <citation type="journal article" date="2023" name="Plant J.">
        <title>Genome sequences and population genomics provide insights into the demographic history, inbreeding, and mutation load of two 'living fossil' tree species of Dipteronia.</title>
        <authorList>
            <person name="Feng Y."/>
            <person name="Comes H.P."/>
            <person name="Chen J."/>
            <person name="Zhu S."/>
            <person name="Lu R."/>
            <person name="Zhang X."/>
            <person name="Li P."/>
            <person name="Qiu J."/>
            <person name="Olsen K.M."/>
            <person name="Qiu Y."/>
        </authorList>
    </citation>
    <scope>NUCLEOTIDE SEQUENCE</scope>
    <source>
        <strain evidence="1">KIB01</strain>
    </source>
</reference>
<evidence type="ECO:0000313" key="1">
    <source>
        <dbReference type="EMBL" id="KAK2661561.1"/>
    </source>
</evidence>
<feature type="non-terminal residue" evidence="1">
    <location>
        <position position="57"/>
    </location>
</feature>
<comment type="caution">
    <text evidence="1">The sequence shown here is derived from an EMBL/GenBank/DDBJ whole genome shotgun (WGS) entry which is preliminary data.</text>
</comment>
<dbReference type="EMBL" id="JANJYI010000001">
    <property type="protein sequence ID" value="KAK2661561.1"/>
    <property type="molecule type" value="Genomic_DNA"/>
</dbReference>
<dbReference type="PANTHER" id="PTHR47150">
    <property type="entry name" value="OS12G0169200 PROTEIN"/>
    <property type="match status" value="1"/>
</dbReference>
<proteinExistence type="predicted"/>
<gene>
    <name evidence="1" type="ORF">Ddye_000135</name>
</gene>
<sequence>MGYYLSDDIYPKWSTLIQTITQPVNEKQKKNSKAQEVIKRDVEWAFGVLQARFAVVK</sequence>
<dbReference type="AlphaFoldDB" id="A0AAD9XL35"/>
<dbReference type="Pfam" id="PF04827">
    <property type="entry name" value="Plant_tran"/>
    <property type="match status" value="1"/>
</dbReference>
<keyword evidence="2" id="KW-1185">Reference proteome</keyword>
<accession>A0AAD9XL35</accession>
<evidence type="ECO:0000313" key="2">
    <source>
        <dbReference type="Proteomes" id="UP001280121"/>
    </source>
</evidence>